<evidence type="ECO:0000313" key="9">
    <source>
        <dbReference type="EMBL" id="GCF10915.1"/>
    </source>
</evidence>
<dbReference type="SUPFAM" id="SSF50129">
    <property type="entry name" value="GroES-like"/>
    <property type="match status" value="1"/>
</dbReference>
<evidence type="ECO:0000259" key="8">
    <source>
        <dbReference type="Pfam" id="PF08240"/>
    </source>
</evidence>
<accession>A0A5A5TI71</accession>
<dbReference type="CDD" id="cd08285">
    <property type="entry name" value="NADP_ADH"/>
    <property type="match status" value="1"/>
</dbReference>
<dbReference type="Gene3D" id="3.40.50.720">
    <property type="entry name" value="NAD(P)-binding Rossmann-like Domain"/>
    <property type="match status" value="1"/>
</dbReference>
<name>A0A5A5TI71_9CHLR</name>
<dbReference type="GO" id="GO:0008270">
    <property type="term" value="F:zinc ion binding"/>
    <property type="evidence" value="ECO:0007669"/>
    <property type="project" value="InterPro"/>
</dbReference>
<dbReference type="RefSeq" id="WP_149403773.1">
    <property type="nucleotide sequence ID" value="NZ_BIXY01000087.1"/>
</dbReference>
<protein>
    <submittedName>
        <fullName evidence="9">Putative NADP-dependent isopropanol dehydrogenase</fullName>
    </submittedName>
</protein>
<evidence type="ECO:0000256" key="4">
    <source>
        <dbReference type="ARBA" id="ARBA00022833"/>
    </source>
</evidence>
<dbReference type="SUPFAM" id="SSF51735">
    <property type="entry name" value="NAD(P)-binding Rossmann-fold domains"/>
    <property type="match status" value="1"/>
</dbReference>
<evidence type="ECO:0000256" key="1">
    <source>
        <dbReference type="ARBA" id="ARBA00001947"/>
    </source>
</evidence>
<evidence type="ECO:0000259" key="7">
    <source>
        <dbReference type="Pfam" id="PF00107"/>
    </source>
</evidence>
<dbReference type="OrthoDB" id="9769198at2"/>
<feature type="domain" description="Alcohol dehydrogenase-like C-terminal" evidence="7">
    <location>
        <begin position="176"/>
        <end position="296"/>
    </location>
</feature>
<dbReference type="Gene3D" id="3.90.180.10">
    <property type="entry name" value="Medium-chain alcohol dehydrogenases, catalytic domain"/>
    <property type="match status" value="1"/>
</dbReference>
<evidence type="ECO:0000313" key="10">
    <source>
        <dbReference type="Proteomes" id="UP000322530"/>
    </source>
</evidence>
<keyword evidence="10" id="KW-1185">Reference proteome</keyword>
<feature type="domain" description="Alcohol dehydrogenase-like N-terminal" evidence="8">
    <location>
        <begin position="23"/>
        <end position="136"/>
    </location>
</feature>
<keyword evidence="3 6" id="KW-0479">Metal-binding</keyword>
<evidence type="ECO:0000256" key="5">
    <source>
        <dbReference type="ARBA" id="ARBA00023002"/>
    </source>
</evidence>
<dbReference type="InterPro" id="IPR002328">
    <property type="entry name" value="ADH_Zn_CS"/>
</dbReference>
<dbReference type="PANTHER" id="PTHR42813:SF4">
    <property type="entry name" value="NADP-DEPENDENT ISOPROPANOL DEHYDROGENASE"/>
    <property type="match status" value="1"/>
</dbReference>
<proteinExistence type="inferred from homology"/>
<dbReference type="GO" id="GO:0016491">
    <property type="term" value="F:oxidoreductase activity"/>
    <property type="evidence" value="ECO:0007669"/>
    <property type="project" value="UniProtKB-KW"/>
</dbReference>
<dbReference type="InterPro" id="IPR011032">
    <property type="entry name" value="GroES-like_sf"/>
</dbReference>
<dbReference type="AlphaFoldDB" id="A0A5A5TI71"/>
<dbReference type="InterPro" id="IPR013149">
    <property type="entry name" value="ADH-like_C"/>
</dbReference>
<evidence type="ECO:0000256" key="2">
    <source>
        <dbReference type="ARBA" id="ARBA00008072"/>
    </source>
</evidence>
<dbReference type="InterPro" id="IPR036291">
    <property type="entry name" value="NAD(P)-bd_dom_sf"/>
</dbReference>
<gene>
    <name evidence="9" type="primary">adh</name>
    <name evidence="9" type="ORF">KDI_44790</name>
</gene>
<comment type="similarity">
    <text evidence="2 6">Belongs to the zinc-containing alcohol dehydrogenase family.</text>
</comment>
<organism evidence="9 10">
    <name type="scientific">Dictyobacter arantiisoli</name>
    <dbReference type="NCBI Taxonomy" id="2014874"/>
    <lineage>
        <taxon>Bacteria</taxon>
        <taxon>Bacillati</taxon>
        <taxon>Chloroflexota</taxon>
        <taxon>Ktedonobacteria</taxon>
        <taxon>Ktedonobacterales</taxon>
        <taxon>Dictyobacteraceae</taxon>
        <taxon>Dictyobacter</taxon>
    </lineage>
</organism>
<comment type="caution">
    <text evidence="9">The sequence shown here is derived from an EMBL/GenBank/DDBJ whole genome shotgun (WGS) entry which is preliminary data.</text>
</comment>
<sequence length="349" mass="37056">MKAFVMKTIGQVGFMEKPIPQPGPNDAIVKTTRALICTSDSHTVNGGIGPRENLTLGHEAVGIVHNVGSNITVFQPGDRVLVGAITPDWGDPASQAGHASQSGAPLGGWKFSNTKDGVFAEYFHVNEADANMAHIPDGVSDEMAVYCADMLSTGFAGAENGHIPIGGAVAVFAQGPVGLMATAGARLRGAGLIIGIEAVPRRQELARTYGADEIADFAKENVIQRILDLTHGQGVDTAIEAFGADETFQNAISVTKAGGTVSNIGYHGHGEFVRIPRIAWGVGMADKTITTSLCPGGRLRLERLLRILEMKRVDPTHMTTHTFSFDEMERAFEVADKKLDGVLKVLIVF</sequence>
<evidence type="ECO:0000256" key="6">
    <source>
        <dbReference type="RuleBase" id="RU361277"/>
    </source>
</evidence>
<dbReference type="Proteomes" id="UP000322530">
    <property type="component" value="Unassembled WGS sequence"/>
</dbReference>
<evidence type="ECO:0000256" key="3">
    <source>
        <dbReference type="ARBA" id="ARBA00022723"/>
    </source>
</evidence>
<keyword evidence="5" id="KW-0560">Oxidoreductase</keyword>
<dbReference type="Pfam" id="PF08240">
    <property type="entry name" value="ADH_N"/>
    <property type="match status" value="1"/>
</dbReference>
<reference evidence="9 10" key="1">
    <citation type="submission" date="2019-01" db="EMBL/GenBank/DDBJ databases">
        <title>Draft genome sequence of Dictyobacter sp. Uno17.</title>
        <authorList>
            <person name="Wang C.M."/>
            <person name="Zheng Y."/>
            <person name="Sakai Y."/>
            <person name="Abe K."/>
            <person name="Yokota A."/>
            <person name="Yabe S."/>
        </authorList>
    </citation>
    <scope>NUCLEOTIDE SEQUENCE [LARGE SCALE GENOMIC DNA]</scope>
    <source>
        <strain evidence="9 10">Uno17</strain>
    </source>
</reference>
<dbReference type="Pfam" id="PF00107">
    <property type="entry name" value="ADH_zinc_N"/>
    <property type="match status" value="1"/>
</dbReference>
<keyword evidence="4 6" id="KW-0862">Zinc</keyword>
<comment type="cofactor">
    <cofactor evidence="1 6">
        <name>Zn(2+)</name>
        <dbReference type="ChEBI" id="CHEBI:29105"/>
    </cofactor>
</comment>
<dbReference type="InterPro" id="IPR013154">
    <property type="entry name" value="ADH-like_N"/>
</dbReference>
<dbReference type="PANTHER" id="PTHR42813">
    <property type="entry name" value="ZINC-TYPE ALCOHOL DEHYDROGENASE-LIKE"/>
    <property type="match status" value="1"/>
</dbReference>
<dbReference type="PROSITE" id="PS00059">
    <property type="entry name" value="ADH_ZINC"/>
    <property type="match status" value="1"/>
</dbReference>
<dbReference type="EMBL" id="BIXY01000087">
    <property type="protein sequence ID" value="GCF10915.1"/>
    <property type="molecule type" value="Genomic_DNA"/>
</dbReference>